<reference evidence="2 3" key="1">
    <citation type="submission" date="2024-02" db="EMBL/GenBank/DDBJ databases">
        <title>A chromosome-level genome assembly of Drosophila madeirensis, a fruit fly species endemic to Madeira island.</title>
        <authorList>
            <person name="Tomihara K."/>
            <person name="Llopart A."/>
            <person name="Yamamoto D."/>
        </authorList>
    </citation>
    <scope>NUCLEOTIDE SEQUENCE [LARGE SCALE GENOMIC DNA]</scope>
    <source>
        <strain evidence="2 3">RF1</strain>
    </source>
</reference>
<evidence type="ECO:0000313" key="3">
    <source>
        <dbReference type="Proteomes" id="UP001500889"/>
    </source>
</evidence>
<accession>A0AAU9FND1</accession>
<evidence type="ECO:0000313" key="2">
    <source>
        <dbReference type="EMBL" id="BFF97068.1"/>
    </source>
</evidence>
<sequence>MWLRKSQWECLCLRTGLCLWLLVWLSPFRTARAWKCLYKEFPVDREKIKGGWWIYGSNPEAVTRCYLSDLDLYWTRITMTDYANYAVELHCSLPWFRHLLAIYTRSKEPTQETIDAVSGYLKSVHLSLHNFTLVTKPENCENQQHEPWQRWHLSRYLHLEYHPHYLKPLIDDENI</sequence>
<dbReference type="InterPro" id="IPR012674">
    <property type="entry name" value="Calycin"/>
</dbReference>
<evidence type="ECO:0000256" key="1">
    <source>
        <dbReference type="SAM" id="SignalP"/>
    </source>
</evidence>
<gene>
    <name evidence="2" type="ORF">DMAD_05557</name>
</gene>
<dbReference type="EMBL" id="AP029265">
    <property type="protein sequence ID" value="BFF97068.1"/>
    <property type="molecule type" value="Genomic_DNA"/>
</dbReference>
<name>A0AAU9FND1_DROMD</name>
<feature type="signal peptide" evidence="1">
    <location>
        <begin position="1"/>
        <end position="33"/>
    </location>
</feature>
<keyword evidence="1" id="KW-0732">Signal</keyword>
<organism evidence="2 3">
    <name type="scientific">Drosophila madeirensis</name>
    <name type="common">Fruit fly</name>
    <dbReference type="NCBI Taxonomy" id="30013"/>
    <lineage>
        <taxon>Eukaryota</taxon>
        <taxon>Metazoa</taxon>
        <taxon>Ecdysozoa</taxon>
        <taxon>Arthropoda</taxon>
        <taxon>Hexapoda</taxon>
        <taxon>Insecta</taxon>
        <taxon>Pterygota</taxon>
        <taxon>Neoptera</taxon>
        <taxon>Endopterygota</taxon>
        <taxon>Diptera</taxon>
        <taxon>Brachycera</taxon>
        <taxon>Muscomorpha</taxon>
        <taxon>Ephydroidea</taxon>
        <taxon>Drosophilidae</taxon>
        <taxon>Drosophila</taxon>
        <taxon>Sophophora</taxon>
    </lineage>
</organism>
<protein>
    <submittedName>
        <fullName evidence="2">Uncharacterized protein</fullName>
    </submittedName>
</protein>
<dbReference type="Proteomes" id="UP001500889">
    <property type="component" value="Chromosome J"/>
</dbReference>
<feature type="chain" id="PRO_5043829621" evidence="1">
    <location>
        <begin position="34"/>
        <end position="175"/>
    </location>
</feature>
<dbReference type="Gene3D" id="2.40.128.20">
    <property type="match status" value="1"/>
</dbReference>
<proteinExistence type="predicted"/>
<keyword evidence="3" id="KW-1185">Reference proteome</keyword>
<dbReference type="SUPFAM" id="SSF50814">
    <property type="entry name" value="Lipocalins"/>
    <property type="match status" value="1"/>
</dbReference>
<dbReference type="AlphaFoldDB" id="A0AAU9FND1"/>